<dbReference type="OrthoDB" id="9811754at2"/>
<evidence type="ECO:0000256" key="2">
    <source>
        <dbReference type="SAM" id="Phobius"/>
    </source>
</evidence>
<evidence type="ECO:0000313" key="6">
    <source>
        <dbReference type="Proteomes" id="UP000316225"/>
    </source>
</evidence>
<protein>
    <submittedName>
        <fullName evidence="5">Multidrug resistance efflux pump</fullName>
    </submittedName>
</protein>
<dbReference type="Gene3D" id="2.40.50.100">
    <property type="match status" value="1"/>
</dbReference>
<dbReference type="Proteomes" id="UP000316225">
    <property type="component" value="Unassembled WGS sequence"/>
</dbReference>
<evidence type="ECO:0000259" key="3">
    <source>
        <dbReference type="Pfam" id="PF25917"/>
    </source>
</evidence>
<keyword evidence="6" id="KW-1185">Reference proteome</keyword>
<dbReference type="Gene3D" id="1.10.287.470">
    <property type="entry name" value="Helix hairpin bin"/>
    <property type="match status" value="2"/>
</dbReference>
<dbReference type="GO" id="GO:0055085">
    <property type="term" value="P:transmembrane transport"/>
    <property type="evidence" value="ECO:0007669"/>
    <property type="project" value="InterPro"/>
</dbReference>
<dbReference type="Pfam" id="PF25917">
    <property type="entry name" value="BSH_RND"/>
    <property type="match status" value="1"/>
</dbReference>
<reference evidence="5 6" key="1">
    <citation type="journal article" date="2015" name="Stand. Genomic Sci.">
        <title>Genomic Encyclopedia of Bacterial and Archaeal Type Strains, Phase III: the genomes of soil and plant-associated and newly described type strains.</title>
        <authorList>
            <person name="Whitman W.B."/>
            <person name="Woyke T."/>
            <person name="Klenk H.P."/>
            <person name="Zhou Y."/>
            <person name="Lilburn T.G."/>
            <person name="Beck B.J."/>
            <person name="De Vos P."/>
            <person name="Vandamme P."/>
            <person name="Eisen J.A."/>
            <person name="Garrity G."/>
            <person name="Hugenholtz P."/>
            <person name="Kyrpides N.C."/>
        </authorList>
    </citation>
    <scope>NUCLEOTIDE SEQUENCE [LARGE SCALE GENOMIC DNA]</scope>
    <source>
        <strain evidence="5 6">CGMCC 1.5364</strain>
    </source>
</reference>
<evidence type="ECO:0000313" key="5">
    <source>
        <dbReference type="EMBL" id="TWI28095.1"/>
    </source>
</evidence>
<proteinExistence type="predicted"/>
<dbReference type="Gene3D" id="2.40.30.170">
    <property type="match status" value="1"/>
</dbReference>
<name>A0A562N7F2_9RHOB</name>
<keyword evidence="2" id="KW-0472">Membrane</keyword>
<evidence type="ECO:0000259" key="4">
    <source>
        <dbReference type="Pfam" id="PF25954"/>
    </source>
</evidence>
<dbReference type="InterPro" id="IPR058625">
    <property type="entry name" value="MdtA-like_BSH"/>
</dbReference>
<dbReference type="InterPro" id="IPR058792">
    <property type="entry name" value="Beta-barrel_RND_2"/>
</dbReference>
<comment type="caution">
    <text evidence="5">The sequence shown here is derived from an EMBL/GenBank/DDBJ whole genome shotgun (WGS) entry which is preliminary data.</text>
</comment>
<keyword evidence="2" id="KW-1133">Transmembrane helix</keyword>
<dbReference type="SUPFAM" id="SSF111369">
    <property type="entry name" value="HlyD-like secretion proteins"/>
    <property type="match status" value="2"/>
</dbReference>
<dbReference type="RefSeq" id="WP_145400064.1">
    <property type="nucleotide sequence ID" value="NZ_VLKU01000017.1"/>
</dbReference>
<feature type="domain" description="Multidrug resistance protein MdtA-like barrel-sandwich hybrid" evidence="3">
    <location>
        <begin position="47"/>
        <end position="237"/>
    </location>
</feature>
<keyword evidence="1" id="KW-0175">Coiled coil</keyword>
<feature type="transmembrane region" description="Helical" evidence="2">
    <location>
        <begin position="7"/>
        <end position="25"/>
    </location>
</feature>
<dbReference type="InterPro" id="IPR050739">
    <property type="entry name" value="MFP"/>
</dbReference>
<dbReference type="AlphaFoldDB" id="A0A562N7F2"/>
<dbReference type="EMBL" id="VLKU01000017">
    <property type="protein sequence ID" value="TWI28095.1"/>
    <property type="molecule type" value="Genomic_DNA"/>
</dbReference>
<gene>
    <name evidence="5" type="ORF">IQ24_03926</name>
</gene>
<organism evidence="5 6">
    <name type="scientific">Paracoccus sulfuroxidans</name>
    <dbReference type="NCBI Taxonomy" id="384678"/>
    <lineage>
        <taxon>Bacteria</taxon>
        <taxon>Pseudomonadati</taxon>
        <taxon>Pseudomonadota</taxon>
        <taxon>Alphaproteobacteria</taxon>
        <taxon>Rhodobacterales</taxon>
        <taxon>Paracoccaceae</taxon>
        <taxon>Paracoccus</taxon>
    </lineage>
</organism>
<dbReference type="Pfam" id="PF25954">
    <property type="entry name" value="Beta-barrel_RND_2"/>
    <property type="match status" value="1"/>
</dbReference>
<evidence type="ECO:0000256" key="1">
    <source>
        <dbReference type="SAM" id="Coils"/>
    </source>
</evidence>
<feature type="domain" description="CusB-like beta-barrel" evidence="4">
    <location>
        <begin position="245"/>
        <end position="289"/>
    </location>
</feature>
<feature type="coiled-coil region" evidence="1">
    <location>
        <begin position="107"/>
        <end position="179"/>
    </location>
</feature>
<dbReference type="PANTHER" id="PTHR30386:SF24">
    <property type="entry name" value="MULTIDRUG RESISTANCE EFFLUX PUMP"/>
    <property type="match status" value="1"/>
</dbReference>
<accession>A0A562N7F2</accession>
<sequence>MKKHFPTIIAISAGVIGVLLVLYAWHLPPFTAALPQTENAYVRGKVTSIAPQLSGYLASVEVQDFQDVTKGQIIARIDDRQYRQKLAQARAQQAAAQAAMDIGEQNVHSAEASVQSVEAALASAEAARDTAQQSWDRASALQSRGVTAQSSADQSQLSLRQAQAAVTQAESQIAVARESVNSARVSLQARQADIESAQAAVELAEIDLGNTVIRAPEDGRLGQVAARVGQYVTPGTALVSHVGKEVWIIANYKETQLHGMRVGKLASFTVDALGGQRFTGRIEAFSPATASEFSLLPASNATGNFTKIAQRLPVRISIDPGQERSEFLTPGLSVVITVDTNTPEQAAN</sequence>
<dbReference type="PANTHER" id="PTHR30386">
    <property type="entry name" value="MEMBRANE FUSION SUBUNIT OF EMRAB-TOLC MULTIDRUG EFFLUX PUMP"/>
    <property type="match status" value="1"/>
</dbReference>
<keyword evidence="2" id="KW-0812">Transmembrane</keyword>